<evidence type="ECO:0000256" key="10">
    <source>
        <dbReference type="ARBA" id="ARBA00023196"/>
    </source>
</evidence>
<dbReference type="CDD" id="cd12152">
    <property type="entry name" value="F1-ATPase_delta"/>
    <property type="match status" value="1"/>
</dbReference>
<feature type="coiled-coil region" evidence="14">
    <location>
        <begin position="91"/>
        <end position="134"/>
    </location>
</feature>
<name>A0A157NL99_9BORD</name>
<dbReference type="RefSeq" id="WP_066410614.1">
    <property type="nucleotide sequence ID" value="NZ_FKBS01000014.1"/>
</dbReference>
<dbReference type="InterPro" id="IPR036771">
    <property type="entry name" value="ATPsynth_dsu/esu_N"/>
</dbReference>
<dbReference type="GO" id="GO:0045259">
    <property type="term" value="C:proton-transporting ATP synthase complex"/>
    <property type="evidence" value="ECO:0007669"/>
    <property type="project" value="UniProtKB-KW"/>
</dbReference>
<dbReference type="HAMAP" id="MF_00530">
    <property type="entry name" value="ATP_synth_epsil_bac"/>
    <property type="match status" value="1"/>
</dbReference>
<keyword evidence="7 12" id="KW-0375">Hydrogen ion transport</keyword>
<gene>
    <name evidence="12 16" type="primary">atpC</name>
    <name evidence="16" type="ORF">SAMEA1982600_01745</name>
</gene>
<evidence type="ECO:0000256" key="1">
    <source>
        <dbReference type="ARBA" id="ARBA00003543"/>
    </source>
</evidence>
<keyword evidence="9 12" id="KW-0472">Membrane</keyword>
<comment type="subunit">
    <text evidence="4 12 13">F-type ATPases have 2 components, CF(1) - the catalytic core - and CF(0) - the membrane proton channel. CF(1) has five subunits: alpha(3), beta(3), gamma(1), delta(1), epsilon(1). CF(0) has three main subunits: a, b and c.</text>
</comment>
<evidence type="ECO:0000256" key="9">
    <source>
        <dbReference type="ARBA" id="ARBA00023136"/>
    </source>
</evidence>
<evidence type="ECO:0000256" key="6">
    <source>
        <dbReference type="ARBA" id="ARBA00022475"/>
    </source>
</evidence>
<accession>A0A157NL99</accession>
<evidence type="ECO:0000256" key="12">
    <source>
        <dbReference type="HAMAP-Rule" id="MF_00530"/>
    </source>
</evidence>
<comment type="function">
    <text evidence="1 12">Produces ATP from ADP in the presence of a proton gradient across the membrane.</text>
</comment>
<dbReference type="Proteomes" id="UP000077037">
    <property type="component" value="Unassembled WGS sequence"/>
</dbReference>
<dbReference type="InterPro" id="IPR036794">
    <property type="entry name" value="ATP_F1_dsu/esu_C_sf"/>
</dbReference>
<evidence type="ECO:0000256" key="11">
    <source>
        <dbReference type="ARBA" id="ARBA00023310"/>
    </source>
</evidence>
<sequence length="141" mass="14803">MAILKVDVVSAEEAIFAGEAKFVALPGESGELGILPGHTPLISRIRPGTVKIVRPDNSEENIFVAGGILEVQPGTVTVLADTAIRAADLDEARALAAREKAEEALRNAKDKADIAVVEAELAALTAEVAAARKMRTPSTRH</sequence>
<dbReference type="OrthoDB" id="9791445at2"/>
<dbReference type="NCBIfam" id="NF001847">
    <property type="entry name" value="PRK00571.1-4"/>
    <property type="match status" value="1"/>
</dbReference>
<reference evidence="16 17" key="1">
    <citation type="submission" date="2016-03" db="EMBL/GenBank/DDBJ databases">
        <authorList>
            <consortium name="Pathogen Informatics"/>
        </authorList>
    </citation>
    <scope>NUCLEOTIDE SEQUENCE [LARGE SCALE GENOMIC DNA]</scope>
    <source>
        <strain evidence="16 17">NCTC13364</strain>
    </source>
</reference>
<evidence type="ECO:0000256" key="5">
    <source>
        <dbReference type="ARBA" id="ARBA00022448"/>
    </source>
</evidence>
<evidence type="ECO:0000256" key="4">
    <source>
        <dbReference type="ARBA" id="ARBA00011648"/>
    </source>
</evidence>
<protein>
    <recommendedName>
        <fullName evidence="12">ATP synthase epsilon chain</fullName>
    </recommendedName>
    <alternativeName>
        <fullName evidence="12">ATP synthase F1 sector epsilon subunit</fullName>
    </alternativeName>
    <alternativeName>
        <fullName evidence="12">F-ATPase epsilon subunit</fullName>
    </alternativeName>
</protein>
<evidence type="ECO:0000256" key="2">
    <source>
        <dbReference type="ARBA" id="ARBA00004202"/>
    </source>
</evidence>
<evidence type="ECO:0000256" key="14">
    <source>
        <dbReference type="SAM" id="Coils"/>
    </source>
</evidence>
<dbReference type="SUPFAM" id="SSF51344">
    <property type="entry name" value="Epsilon subunit of F1F0-ATP synthase N-terminal domain"/>
    <property type="match status" value="1"/>
</dbReference>
<evidence type="ECO:0000313" key="16">
    <source>
        <dbReference type="EMBL" id="SAI21816.1"/>
    </source>
</evidence>
<dbReference type="InterPro" id="IPR001469">
    <property type="entry name" value="ATP_synth_F1_dsu/esu"/>
</dbReference>
<evidence type="ECO:0000256" key="7">
    <source>
        <dbReference type="ARBA" id="ARBA00022781"/>
    </source>
</evidence>
<feature type="domain" description="ATP synthase F1 complex delta/epsilon subunit N-terminal" evidence="15">
    <location>
        <begin position="4"/>
        <end position="83"/>
    </location>
</feature>
<evidence type="ECO:0000256" key="3">
    <source>
        <dbReference type="ARBA" id="ARBA00005712"/>
    </source>
</evidence>
<dbReference type="AlphaFoldDB" id="A0A157NL99"/>
<dbReference type="InterPro" id="IPR020546">
    <property type="entry name" value="ATP_synth_F1_dsu/esu_N"/>
</dbReference>
<dbReference type="GO" id="GO:0016787">
    <property type="term" value="F:hydrolase activity"/>
    <property type="evidence" value="ECO:0007669"/>
    <property type="project" value="UniProtKB-KW"/>
</dbReference>
<evidence type="ECO:0000259" key="15">
    <source>
        <dbReference type="Pfam" id="PF02823"/>
    </source>
</evidence>
<keyword evidence="11 12" id="KW-0066">ATP synthesis</keyword>
<evidence type="ECO:0000256" key="13">
    <source>
        <dbReference type="RuleBase" id="RU003656"/>
    </source>
</evidence>
<dbReference type="PANTHER" id="PTHR13822:SF10">
    <property type="entry name" value="ATP SYNTHASE EPSILON CHAIN, CHLOROPLASTIC"/>
    <property type="match status" value="1"/>
</dbReference>
<dbReference type="NCBIfam" id="TIGR01216">
    <property type="entry name" value="ATP_synt_epsi"/>
    <property type="match status" value="1"/>
</dbReference>
<dbReference type="EMBL" id="FKBS01000014">
    <property type="protein sequence ID" value="SAI21816.1"/>
    <property type="molecule type" value="Genomic_DNA"/>
</dbReference>
<dbReference type="SUPFAM" id="SSF46604">
    <property type="entry name" value="Epsilon subunit of F1F0-ATP synthase C-terminal domain"/>
    <property type="match status" value="1"/>
</dbReference>
<dbReference type="PANTHER" id="PTHR13822">
    <property type="entry name" value="ATP SYNTHASE DELTA/EPSILON CHAIN"/>
    <property type="match status" value="1"/>
</dbReference>
<comment type="subcellular location">
    <subcellularLocation>
        <location evidence="2 12">Cell membrane</location>
        <topology evidence="2 12">Peripheral membrane protein</topology>
    </subcellularLocation>
</comment>
<comment type="similarity">
    <text evidence="3 12 13">Belongs to the ATPase epsilon chain family.</text>
</comment>
<keyword evidence="5 12" id="KW-0813">Transport</keyword>
<dbReference type="Gene3D" id="2.60.15.10">
    <property type="entry name" value="F0F1 ATP synthase delta/epsilon subunit, N-terminal"/>
    <property type="match status" value="1"/>
</dbReference>
<organism evidence="16 17">
    <name type="scientific">Bordetella ansorpii</name>
    <dbReference type="NCBI Taxonomy" id="288768"/>
    <lineage>
        <taxon>Bacteria</taxon>
        <taxon>Pseudomonadati</taxon>
        <taxon>Pseudomonadota</taxon>
        <taxon>Betaproteobacteria</taxon>
        <taxon>Burkholderiales</taxon>
        <taxon>Alcaligenaceae</taxon>
        <taxon>Bordetella</taxon>
    </lineage>
</organism>
<dbReference type="GO" id="GO:0005886">
    <property type="term" value="C:plasma membrane"/>
    <property type="evidence" value="ECO:0007669"/>
    <property type="project" value="UniProtKB-SubCell"/>
</dbReference>
<evidence type="ECO:0000313" key="17">
    <source>
        <dbReference type="Proteomes" id="UP000077037"/>
    </source>
</evidence>
<keyword evidence="6 12" id="KW-1003">Cell membrane</keyword>
<dbReference type="FunFam" id="2.60.15.10:FF:000001">
    <property type="entry name" value="ATP synthase epsilon chain"/>
    <property type="match status" value="1"/>
</dbReference>
<keyword evidence="10 12" id="KW-0139">CF(1)</keyword>
<dbReference type="Pfam" id="PF02823">
    <property type="entry name" value="ATP-synt_DE_N"/>
    <property type="match status" value="1"/>
</dbReference>
<dbReference type="GO" id="GO:0046933">
    <property type="term" value="F:proton-transporting ATP synthase activity, rotational mechanism"/>
    <property type="evidence" value="ECO:0007669"/>
    <property type="project" value="UniProtKB-UniRule"/>
</dbReference>
<keyword evidence="8 12" id="KW-0406">Ion transport</keyword>
<dbReference type="GO" id="GO:0005524">
    <property type="term" value="F:ATP binding"/>
    <property type="evidence" value="ECO:0007669"/>
    <property type="project" value="UniProtKB-UniRule"/>
</dbReference>
<evidence type="ECO:0000256" key="8">
    <source>
        <dbReference type="ARBA" id="ARBA00023065"/>
    </source>
</evidence>
<proteinExistence type="inferred from homology"/>
<keyword evidence="16" id="KW-0378">Hydrolase</keyword>
<keyword evidence="14" id="KW-0175">Coiled coil</keyword>